<reference evidence="9" key="1">
    <citation type="journal article" date="2014" name="Genome Announc.">
        <title>Draft Genome Sequences of Marine Flavobacterium Nonlabens Strains NR17, NR24, NR27, NR32, NR33, and Ara13.</title>
        <authorList>
            <person name="Nakanishi M."/>
            <person name="Meirelles P."/>
            <person name="Suzuki R."/>
            <person name="Takatani N."/>
            <person name="Mino S."/>
            <person name="Suda W."/>
            <person name="Oshima K."/>
            <person name="Hattori M."/>
            <person name="Ohkuma M."/>
            <person name="Hosokawa M."/>
            <person name="Miyashita K."/>
            <person name="Thompson F.L."/>
            <person name="Niwa A."/>
            <person name="Sawabe T."/>
            <person name="Sawabe T."/>
        </authorList>
    </citation>
    <scope>NUCLEOTIDE SEQUENCE [LARGE SCALE GENOMIC DNA]</scope>
    <source>
        <strain evidence="9">JCM 19294</strain>
    </source>
</reference>
<dbReference type="eggNOG" id="COG0594">
    <property type="taxonomic scope" value="Bacteria"/>
</dbReference>
<keyword evidence="6 7" id="KW-0694">RNA-binding</keyword>
<keyword evidence="3 7" id="KW-0540">Nuclease</keyword>
<dbReference type="GO" id="GO:0042781">
    <property type="term" value="F:3'-tRNA processing endoribonuclease activity"/>
    <property type="evidence" value="ECO:0007669"/>
    <property type="project" value="TreeGrafter"/>
</dbReference>
<keyword evidence="2 7" id="KW-0819">tRNA processing</keyword>
<dbReference type="InterPro" id="IPR014721">
    <property type="entry name" value="Ribsml_uS5_D2-typ_fold_subgr"/>
</dbReference>
<comment type="function">
    <text evidence="1 7">RNaseP catalyzes the removal of the 5'-leader sequence from pre-tRNA to produce the mature 5'-terminus. It can also cleave other RNA substrates such as 4.5S RNA. The protein component plays an auxiliary but essential role in vivo by binding to the 5'-leader sequence and broadening the substrate specificity of the ribozyme.</text>
</comment>
<evidence type="ECO:0000256" key="7">
    <source>
        <dbReference type="HAMAP-Rule" id="MF_00227"/>
    </source>
</evidence>
<evidence type="ECO:0000256" key="4">
    <source>
        <dbReference type="ARBA" id="ARBA00022759"/>
    </source>
</evidence>
<dbReference type="Pfam" id="PF00825">
    <property type="entry name" value="Ribonuclease_P"/>
    <property type="match status" value="1"/>
</dbReference>
<evidence type="ECO:0000313" key="10">
    <source>
        <dbReference type="Proteomes" id="UP000029221"/>
    </source>
</evidence>
<evidence type="ECO:0000256" key="6">
    <source>
        <dbReference type="ARBA" id="ARBA00022884"/>
    </source>
</evidence>
<dbReference type="PANTHER" id="PTHR33992:SF1">
    <property type="entry name" value="RIBONUCLEASE P PROTEIN COMPONENT"/>
    <property type="match status" value="1"/>
</dbReference>
<dbReference type="GO" id="GO:0030677">
    <property type="term" value="C:ribonuclease P complex"/>
    <property type="evidence" value="ECO:0007669"/>
    <property type="project" value="TreeGrafter"/>
</dbReference>
<dbReference type="Proteomes" id="UP000029221">
    <property type="component" value="Unassembled WGS sequence"/>
</dbReference>
<dbReference type="RefSeq" id="WP_042276695.1">
    <property type="nucleotide sequence ID" value="NZ_BBML01000001.1"/>
</dbReference>
<protein>
    <recommendedName>
        <fullName evidence="7 8">Ribonuclease P protein component</fullName>
        <shortName evidence="7">RNase P protein</shortName>
        <shortName evidence="7">RNaseP protein</shortName>
        <ecNumber evidence="7 8">3.1.26.5</ecNumber>
    </recommendedName>
    <alternativeName>
        <fullName evidence="7">Protein C5</fullName>
    </alternativeName>
</protein>
<comment type="catalytic activity">
    <reaction evidence="7">
        <text>Endonucleolytic cleavage of RNA, removing 5'-extranucleotides from tRNA precursor.</text>
        <dbReference type="EC" id="3.1.26.5"/>
    </reaction>
</comment>
<dbReference type="NCBIfam" id="TIGR00188">
    <property type="entry name" value="rnpA"/>
    <property type="match status" value="1"/>
</dbReference>
<dbReference type="STRING" id="319236.BST91_11375"/>
<dbReference type="GO" id="GO:0004526">
    <property type="term" value="F:ribonuclease P activity"/>
    <property type="evidence" value="ECO:0007669"/>
    <property type="project" value="UniProtKB-UniRule"/>
</dbReference>
<dbReference type="PROSITE" id="PS00648">
    <property type="entry name" value="RIBONUCLEASE_P"/>
    <property type="match status" value="1"/>
</dbReference>
<dbReference type="HAMAP" id="MF_00227">
    <property type="entry name" value="RNase_P"/>
    <property type="match status" value="1"/>
</dbReference>
<evidence type="ECO:0000256" key="8">
    <source>
        <dbReference type="NCBIfam" id="TIGR00188"/>
    </source>
</evidence>
<evidence type="ECO:0000256" key="3">
    <source>
        <dbReference type="ARBA" id="ARBA00022722"/>
    </source>
</evidence>
<dbReference type="AlphaFoldDB" id="A0A090Q2E5"/>
<organism evidence="9 10">
    <name type="scientific">Nonlabens tegetincola</name>
    <dbReference type="NCBI Taxonomy" id="323273"/>
    <lineage>
        <taxon>Bacteria</taxon>
        <taxon>Pseudomonadati</taxon>
        <taxon>Bacteroidota</taxon>
        <taxon>Flavobacteriia</taxon>
        <taxon>Flavobacteriales</taxon>
        <taxon>Flavobacteriaceae</taxon>
        <taxon>Nonlabens</taxon>
    </lineage>
</organism>
<evidence type="ECO:0000256" key="5">
    <source>
        <dbReference type="ARBA" id="ARBA00022801"/>
    </source>
</evidence>
<comment type="similarity">
    <text evidence="7">Belongs to the RnpA family.</text>
</comment>
<evidence type="ECO:0000256" key="2">
    <source>
        <dbReference type="ARBA" id="ARBA00022694"/>
    </source>
</evidence>
<keyword evidence="5 7" id="KW-0378">Hydrolase</keyword>
<accession>A0A090Q2E5</accession>
<dbReference type="InterPro" id="IPR020568">
    <property type="entry name" value="Ribosomal_Su5_D2-typ_SF"/>
</dbReference>
<keyword evidence="4 7" id="KW-0255">Endonuclease</keyword>
<gene>
    <name evidence="7" type="primary">rnpA</name>
    <name evidence="9" type="ORF">JCM19294_2670</name>
</gene>
<proteinExistence type="inferred from homology"/>
<comment type="caution">
    <text evidence="9">The sequence shown here is derived from an EMBL/GenBank/DDBJ whole genome shotgun (WGS) entry which is preliminary data.</text>
</comment>
<dbReference type="EMBL" id="BBML01000001">
    <property type="protein sequence ID" value="GAK95888.1"/>
    <property type="molecule type" value="Genomic_DNA"/>
</dbReference>
<dbReference type="Gene3D" id="3.30.230.10">
    <property type="match status" value="1"/>
</dbReference>
<keyword evidence="10" id="KW-1185">Reference proteome</keyword>
<dbReference type="GO" id="GO:0000049">
    <property type="term" value="F:tRNA binding"/>
    <property type="evidence" value="ECO:0007669"/>
    <property type="project" value="UniProtKB-UniRule"/>
</dbReference>
<evidence type="ECO:0000256" key="1">
    <source>
        <dbReference type="ARBA" id="ARBA00002663"/>
    </source>
</evidence>
<dbReference type="SUPFAM" id="SSF54211">
    <property type="entry name" value="Ribosomal protein S5 domain 2-like"/>
    <property type="match status" value="1"/>
</dbReference>
<evidence type="ECO:0000313" key="9">
    <source>
        <dbReference type="EMBL" id="GAK95888.1"/>
    </source>
</evidence>
<name>A0A090Q2E5_9FLAO</name>
<dbReference type="GO" id="GO:0001682">
    <property type="term" value="P:tRNA 5'-leader removal"/>
    <property type="evidence" value="ECO:0007669"/>
    <property type="project" value="UniProtKB-UniRule"/>
</dbReference>
<sequence>MIRFTFSKNQKLKSRKLIEQLFKDGKSIKSGPLRLVYLPVEKETQIGVSVSKRYFKKAVDRNRLKRLLREAYRLSQHDFPFDKQPIAGMFIYHSNRMPEYTFLENQMKKLIKKYHLSNTNSK</sequence>
<dbReference type="EC" id="3.1.26.5" evidence="7 8"/>
<dbReference type="PANTHER" id="PTHR33992">
    <property type="entry name" value="RIBONUCLEASE P PROTEIN COMPONENT"/>
    <property type="match status" value="1"/>
</dbReference>
<dbReference type="InterPro" id="IPR000100">
    <property type="entry name" value="RNase_P"/>
</dbReference>
<comment type="subunit">
    <text evidence="7">Consists of a catalytic RNA component (M1 or rnpB) and a protein subunit.</text>
</comment>
<dbReference type="InterPro" id="IPR020539">
    <property type="entry name" value="RNase_P_CS"/>
</dbReference>